<dbReference type="Gene3D" id="2.40.50.100">
    <property type="match status" value="1"/>
</dbReference>
<gene>
    <name evidence="4" type="primary">grsA</name>
    <name evidence="4" type="ORF">NCTC10211_05144</name>
</gene>
<protein>
    <submittedName>
        <fullName evidence="4">Gramicidin S synthase I</fullName>
    </submittedName>
</protein>
<proteinExistence type="predicted"/>
<dbReference type="Gene3D" id="3.30.300.30">
    <property type="match status" value="1"/>
</dbReference>
<evidence type="ECO:0000256" key="1">
    <source>
        <dbReference type="SAM" id="Phobius"/>
    </source>
</evidence>
<dbReference type="InterPro" id="IPR050237">
    <property type="entry name" value="ATP-dep_AMP-bd_enzyme"/>
</dbReference>
<dbReference type="Gene3D" id="2.40.30.170">
    <property type="match status" value="1"/>
</dbReference>
<accession>A0A380AHH1</accession>
<keyword evidence="1" id="KW-1133">Transmembrane helix</keyword>
<evidence type="ECO:0000313" key="5">
    <source>
        <dbReference type="Proteomes" id="UP000254765"/>
    </source>
</evidence>
<dbReference type="Proteomes" id="UP000254765">
    <property type="component" value="Unassembled WGS sequence"/>
</dbReference>
<keyword evidence="1" id="KW-0812">Transmembrane</keyword>
<dbReference type="PANTHER" id="PTHR43767">
    <property type="entry name" value="LONG-CHAIN-FATTY-ACID--COA LIGASE"/>
    <property type="match status" value="1"/>
</dbReference>
<feature type="transmembrane region" description="Helical" evidence="1">
    <location>
        <begin position="275"/>
        <end position="294"/>
    </location>
</feature>
<reference evidence="4 5" key="1">
    <citation type="submission" date="2018-06" db="EMBL/GenBank/DDBJ databases">
        <authorList>
            <consortium name="Pathogen Informatics"/>
            <person name="Doyle S."/>
        </authorList>
    </citation>
    <scope>NUCLEOTIDE SEQUENCE [LARGE SCALE GENOMIC DNA]</scope>
    <source>
        <strain evidence="4 5">NCTC10211</strain>
    </source>
</reference>
<dbReference type="Gene3D" id="3.40.50.12780">
    <property type="entry name" value="N-terminal domain of ligase-like"/>
    <property type="match status" value="1"/>
</dbReference>
<dbReference type="InterPro" id="IPR025110">
    <property type="entry name" value="AMP-bd_C"/>
</dbReference>
<dbReference type="Pfam" id="PF00501">
    <property type="entry name" value="AMP-binding"/>
    <property type="match status" value="1"/>
</dbReference>
<dbReference type="AlphaFoldDB" id="A0A380AHH1"/>
<evidence type="ECO:0000313" key="4">
    <source>
        <dbReference type="EMBL" id="SUI81104.1"/>
    </source>
</evidence>
<evidence type="ECO:0000259" key="2">
    <source>
        <dbReference type="Pfam" id="PF00501"/>
    </source>
</evidence>
<dbReference type="EMBL" id="UGYK01000002">
    <property type="protein sequence ID" value="SUI81104.1"/>
    <property type="molecule type" value="Genomic_DNA"/>
</dbReference>
<organism evidence="4 5">
    <name type="scientific">Serratia marcescens</name>
    <dbReference type="NCBI Taxonomy" id="615"/>
    <lineage>
        <taxon>Bacteria</taxon>
        <taxon>Pseudomonadati</taxon>
        <taxon>Pseudomonadota</taxon>
        <taxon>Gammaproteobacteria</taxon>
        <taxon>Enterobacterales</taxon>
        <taxon>Yersiniaceae</taxon>
        <taxon>Serratia</taxon>
    </lineage>
</organism>
<evidence type="ECO:0000259" key="3">
    <source>
        <dbReference type="Pfam" id="PF13193"/>
    </source>
</evidence>
<dbReference type="CDD" id="cd04433">
    <property type="entry name" value="AFD_class_I"/>
    <property type="match status" value="1"/>
</dbReference>
<dbReference type="GO" id="GO:0016877">
    <property type="term" value="F:ligase activity, forming carbon-sulfur bonds"/>
    <property type="evidence" value="ECO:0007669"/>
    <property type="project" value="UniProtKB-ARBA"/>
</dbReference>
<sequence length="539" mass="58652">MPGLSSLYSLLDTYASRGKFDLSRVRLVSNTGMALRKQHIHMVKRLFPQADIFSMYGLTECKRCTWLPPADLERKPDSVGIAIPNTQILVVNDQNQPCSPGEVGQLVIRGATVMQGYWRNPEATAKKIGIHPLYGDRCLYSGDYGWLDDEGYFYFAGRMDEVAKIRGRKVIFSEVEKALFRHEAVIEAAVIVHNDEQDPEDRIVAFVATSSPAALTEAELRQFCLTQLEQYQVPHVFVLLPRLPKNANGKFDKHKLRSDFKDAAREAAGMRNKQALVLLCAVLAVIFAGVSVSITTARTTAPAETIGGAPPAALQGPPPALVETAQVKTMSWQDKKNVVGIVKAVYYLDVRTEVAGTILQVAPAGGQLAANSVLFRIDDRAERAQLKQKEANLAMVRLNAHRADLLVNKAISQADQQAAHVNLAQAVSDQEELRSLLRKMTITAPFSGVVSLHDLAPGQSSQAGQTLFSFYDPAKLYVEFSVPEADISALHPGVKVAVDDTVSGYAGSATVTLINTEVNTTNRTLTCSGSAISDTSIAC</sequence>
<feature type="domain" description="AMP-binding enzyme C-terminal" evidence="3">
    <location>
        <begin position="174"/>
        <end position="250"/>
    </location>
</feature>
<dbReference type="InterPro" id="IPR045851">
    <property type="entry name" value="AMP-bd_C_sf"/>
</dbReference>
<dbReference type="Pfam" id="PF13193">
    <property type="entry name" value="AMP-binding_C"/>
    <property type="match status" value="1"/>
</dbReference>
<name>A0A380AHH1_SERMA</name>
<dbReference type="InterPro" id="IPR042099">
    <property type="entry name" value="ANL_N_sf"/>
</dbReference>
<dbReference type="PANTHER" id="PTHR43767:SF10">
    <property type="entry name" value="SURFACTIN SYNTHASE SUBUNIT 1"/>
    <property type="match status" value="1"/>
</dbReference>
<feature type="domain" description="AMP-dependent synthetase/ligase" evidence="2">
    <location>
        <begin position="19"/>
        <end position="118"/>
    </location>
</feature>
<dbReference type="Gene3D" id="1.10.287.470">
    <property type="entry name" value="Helix hairpin bin"/>
    <property type="match status" value="1"/>
</dbReference>
<dbReference type="SUPFAM" id="SSF56801">
    <property type="entry name" value="Acetyl-CoA synthetase-like"/>
    <property type="match status" value="1"/>
</dbReference>
<dbReference type="InterPro" id="IPR000873">
    <property type="entry name" value="AMP-dep_synth/lig_dom"/>
</dbReference>
<dbReference type="SUPFAM" id="SSF111369">
    <property type="entry name" value="HlyD-like secretion proteins"/>
    <property type="match status" value="1"/>
</dbReference>
<keyword evidence="1" id="KW-0472">Membrane</keyword>